<dbReference type="EMBL" id="CCXS01000001">
    <property type="protein sequence ID" value="CEG24182.1"/>
    <property type="molecule type" value="Genomic_DNA"/>
</dbReference>
<evidence type="ECO:0000313" key="9">
    <source>
        <dbReference type="Proteomes" id="UP000043699"/>
    </source>
</evidence>
<proteinExistence type="inferred from homology"/>
<feature type="transmembrane region" description="Helical" evidence="7">
    <location>
        <begin position="70"/>
        <end position="87"/>
    </location>
</feature>
<evidence type="ECO:0000256" key="1">
    <source>
        <dbReference type="ARBA" id="ARBA00004141"/>
    </source>
</evidence>
<dbReference type="Proteomes" id="UP000043699">
    <property type="component" value="Unassembled WGS sequence"/>
</dbReference>
<keyword evidence="9" id="KW-1185">Reference proteome</keyword>
<dbReference type="GO" id="GO:0042907">
    <property type="term" value="F:xanthine transmembrane transporter activity"/>
    <property type="evidence" value="ECO:0007669"/>
    <property type="project" value="TreeGrafter"/>
</dbReference>
<comment type="subcellular location">
    <subcellularLocation>
        <location evidence="1">Membrane</location>
        <topology evidence="1">Multi-pass membrane protein</topology>
    </subcellularLocation>
</comment>
<dbReference type="InterPro" id="IPR006043">
    <property type="entry name" value="NCS2"/>
</dbReference>
<keyword evidence="5 7" id="KW-1133">Transmembrane helix</keyword>
<feature type="transmembrane region" description="Helical" evidence="7">
    <location>
        <begin position="157"/>
        <end position="177"/>
    </location>
</feature>
<comment type="similarity">
    <text evidence="2">Belongs to the nucleobase:cation symporter-2 (NCS2) (TC 2.A.40) family.</text>
</comment>
<dbReference type="RefSeq" id="WP_234398979.1">
    <property type="nucleotide sequence ID" value="NZ_CCXS01000001.1"/>
</dbReference>
<sequence length="434" mass="46208">MVKTLFGGIQWAVFLLASSIAAPIAIANVFGMDSGDTALFVQRTIFVLGIACLVQVLIGHRMPINEGPAGLWWGIFIVYAGMVGVMYETMEESLQALQSGLLYSGVLFIVFAYTGLVGKMRALFTPTITFIYLLLLVLQLSESIIGGLVGIAGEGDAVDPVVVIGGAAVVIVTFLFMGHKTPWVNRYSVLLAIAGGWLLFVLLGKADAIAGTSESLLALPELLVFGPLVWDSGMFVTALFLTFLLVANMMASMRVMEVLLKNTFSIEAQDRVKQASVASGINHIFAGLFSAIGPVPISGAAGFVSATRNPSLKPFVMGGVVVLAISFFPSLMALLAALPAPVAYAVIFAIFTKMVEMAFMELREEADHQQAYKVSAFGLMIGVGIMFLPPESMAQLPAILAATFSNGLITGTLAAILIERYFIWKKARKKTGAA</sequence>
<feature type="transmembrane region" description="Helical" evidence="7">
    <location>
        <begin position="394"/>
        <end position="418"/>
    </location>
</feature>
<evidence type="ECO:0000256" key="7">
    <source>
        <dbReference type="SAM" id="Phobius"/>
    </source>
</evidence>
<dbReference type="GO" id="GO:0005886">
    <property type="term" value="C:plasma membrane"/>
    <property type="evidence" value="ECO:0007669"/>
    <property type="project" value="TreeGrafter"/>
</dbReference>
<evidence type="ECO:0000256" key="6">
    <source>
        <dbReference type="ARBA" id="ARBA00023136"/>
    </source>
</evidence>
<protein>
    <submittedName>
        <fullName evidence="8">Putative purine permease YwdJ</fullName>
    </submittedName>
</protein>
<feature type="transmembrane region" description="Helical" evidence="7">
    <location>
        <begin position="315"/>
        <end position="336"/>
    </location>
</feature>
<dbReference type="NCBIfam" id="NF037981">
    <property type="entry name" value="NCS2_1"/>
    <property type="match status" value="1"/>
</dbReference>
<evidence type="ECO:0000313" key="8">
    <source>
        <dbReference type="EMBL" id="CEG24182.1"/>
    </source>
</evidence>
<feature type="transmembrane region" description="Helical" evidence="7">
    <location>
        <begin position="371"/>
        <end position="388"/>
    </location>
</feature>
<evidence type="ECO:0000256" key="2">
    <source>
        <dbReference type="ARBA" id="ARBA00008821"/>
    </source>
</evidence>
<keyword evidence="3" id="KW-0813">Transport</keyword>
<dbReference type="STRING" id="1499687.BN1080_03202"/>
<keyword evidence="6 7" id="KW-0472">Membrane</keyword>
<feature type="transmembrane region" description="Helical" evidence="7">
    <location>
        <begin position="37"/>
        <end position="58"/>
    </location>
</feature>
<evidence type="ECO:0000256" key="5">
    <source>
        <dbReference type="ARBA" id="ARBA00022989"/>
    </source>
</evidence>
<feature type="transmembrane region" description="Helical" evidence="7">
    <location>
        <begin position="189"/>
        <end position="210"/>
    </location>
</feature>
<feature type="transmembrane region" description="Helical" evidence="7">
    <location>
        <begin position="130"/>
        <end position="151"/>
    </location>
</feature>
<dbReference type="AlphaFoldDB" id="A0A098EQV5"/>
<accession>A0A098EQV5</accession>
<gene>
    <name evidence="8" type="primary">ywdJ</name>
    <name evidence="8" type="ORF">BN1080_03202</name>
</gene>
<dbReference type="Pfam" id="PF00860">
    <property type="entry name" value="Xan_ur_permease"/>
    <property type="match status" value="1"/>
</dbReference>
<organism evidence="8 9">
    <name type="scientific">Planococcus massiliensis</name>
    <dbReference type="NCBI Taxonomy" id="1499687"/>
    <lineage>
        <taxon>Bacteria</taxon>
        <taxon>Bacillati</taxon>
        <taxon>Bacillota</taxon>
        <taxon>Bacilli</taxon>
        <taxon>Bacillales</taxon>
        <taxon>Caryophanaceae</taxon>
        <taxon>Planococcus</taxon>
    </lineage>
</organism>
<name>A0A098EQV5_9BACL</name>
<feature type="transmembrane region" description="Helical" evidence="7">
    <location>
        <begin position="99"/>
        <end position="118"/>
    </location>
</feature>
<reference evidence="8 9" key="1">
    <citation type="submission" date="2014-09" db="EMBL/GenBank/DDBJ databases">
        <authorList>
            <person name="Urmite Genomes Urmite Genomes"/>
        </authorList>
    </citation>
    <scope>NUCLEOTIDE SEQUENCE [LARGE SCALE GENOMIC DNA]</scope>
    <source>
        <strain evidence="8 9">ES2</strain>
    </source>
</reference>
<evidence type="ECO:0000256" key="4">
    <source>
        <dbReference type="ARBA" id="ARBA00022692"/>
    </source>
</evidence>
<evidence type="ECO:0000256" key="3">
    <source>
        <dbReference type="ARBA" id="ARBA00022448"/>
    </source>
</evidence>
<feature type="transmembrane region" description="Helical" evidence="7">
    <location>
        <begin position="222"/>
        <end position="246"/>
    </location>
</feature>
<dbReference type="PANTHER" id="PTHR42810:SF1">
    <property type="entry name" value="PURINE PERMEASE YWDJ-RELATED"/>
    <property type="match status" value="1"/>
</dbReference>
<keyword evidence="4 7" id="KW-0812">Transmembrane</keyword>
<dbReference type="PANTHER" id="PTHR42810">
    <property type="entry name" value="PURINE PERMEASE C1399.01C-RELATED"/>
    <property type="match status" value="1"/>
</dbReference>